<comment type="subunit">
    <text evidence="2">Homodimer.</text>
</comment>
<dbReference type="PANTHER" id="PTHR24040:SF3">
    <property type="entry name" value="SEX HORMONE-BINDING GLOBULIN"/>
    <property type="match status" value="1"/>
</dbReference>
<dbReference type="FunFam" id="2.60.120.200:FF:000107">
    <property type="entry name" value="Sex hormone-binding globulin"/>
    <property type="match status" value="1"/>
</dbReference>
<dbReference type="Pfam" id="PF00054">
    <property type="entry name" value="Laminin_G_1"/>
    <property type="match status" value="1"/>
</dbReference>
<dbReference type="GO" id="GO:0005576">
    <property type="term" value="C:extracellular region"/>
    <property type="evidence" value="ECO:0007669"/>
    <property type="project" value="UniProtKB-SubCell"/>
</dbReference>
<keyword evidence="9" id="KW-0325">Glycoprotein</keyword>
<evidence type="ECO:0000256" key="12">
    <source>
        <dbReference type="ARBA" id="ARBA00041528"/>
    </source>
</evidence>
<name>A0A0H2UHJ0_RAT</name>
<evidence type="ECO:0000256" key="7">
    <source>
        <dbReference type="ARBA" id="ARBA00023121"/>
    </source>
</evidence>
<dbReference type="InterPro" id="IPR001791">
    <property type="entry name" value="Laminin_G"/>
</dbReference>
<dbReference type="Bgee" id="ENSRNOG00000011357">
    <property type="expression patterns" value="Expressed in testis and 19 other cell types or tissues"/>
</dbReference>
<dbReference type="CDD" id="cd00110">
    <property type="entry name" value="LamG"/>
    <property type="match status" value="1"/>
</dbReference>
<accession>A0A0H2UHJ0</accession>
<dbReference type="GeneTree" id="ENSGT00940000154035"/>
<evidence type="ECO:0000256" key="5">
    <source>
        <dbReference type="ARBA" id="ARBA00022729"/>
    </source>
</evidence>
<evidence type="ECO:0000256" key="11">
    <source>
        <dbReference type="ARBA" id="ARBA00040510"/>
    </source>
</evidence>
<evidence type="ECO:0000313" key="18">
    <source>
        <dbReference type="RGD" id="3671"/>
    </source>
</evidence>
<dbReference type="RefSeq" id="XP_006246648.1">
    <property type="nucleotide sequence ID" value="XM_006246586.5"/>
</dbReference>
<dbReference type="OrthoDB" id="6275838at2759"/>
<feature type="domain" description="Laminin G" evidence="15">
    <location>
        <begin position="88"/>
        <end position="260"/>
    </location>
</feature>
<keyword evidence="5" id="KW-0732">Signal</keyword>
<dbReference type="SMART" id="SM00282">
    <property type="entry name" value="LamG"/>
    <property type="match status" value="1"/>
</dbReference>
<reference evidence="16" key="1">
    <citation type="submission" date="2024-01" db="EMBL/GenBank/DDBJ databases">
        <title>GRCr8: a new rat reference genome assembly contstructed from accurate long reads and long range scaffolding.</title>
        <authorList>
            <person name="Doris P.A."/>
            <person name="Kalbfleisch T."/>
            <person name="Li K."/>
            <person name="Howe K."/>
            <person name="Wood J."/>
        </authorList>
    </citation>
    <scope>NUCLEOTIDE SEQUENCE [LARGE SCALE GENOMIC DNA]</scope>
    <source>
        <strain evidence="16">Brown Norway</strain>
    </source>
</reference>
<dbReference type="OMA" id="TEPWAFS"/>
<dbReference type="SUPFAM" id="SSF49899">
    <property type="entry name" value="Concanavalin A-like lectins/glucanases"/>
    <property type="match status" value="2"/>
</dbReference>
<dbReference type="Proteomes" id="UP000002494">
    <property type="component" value="Chromosome 10"/>
</dbReference>
<keyword evidence="17" id="KW-1185">Reference proteome</keyword>
<evidence type="ECO:0000256" key="6">
    <source>
        <dbReference type="ARBA" id="ARBA00022737"/>
    </source>
</evidence>
<evidence type="ECO:0000256" key="14">
    <source>
        <dbReference type="PROSITE-ProRule" id="PRU00122"/>
    </source>
</evidence>
<proteinExistence type="predicted"/>
<dbReference type="InterPro" id="IPR051145">
    <property type="entry name" value="GAS-SHBG-PROS"/>
</dbReference>
<reference evidence="16" key="2">
    <citation type="submission" date="2025-08" db="UniProtKB">
        <authorList>
            <consortium name="Ensembl"/>
        </authorList>
    </citation>
    <scope>IDENTIFICATION</scope>
    <source>
        <strain evidence="16">Brown Norway</strain>
    </source>
</reference>
<evidence type="ECO:0000256" key="1">
    <source>
        <dbReference type="ARBA" id="ARBA00004613"/>
    </source>
</evidence>
<evidence type="ECO:0000256" key="4">
    <source>
        <dbReference type="ARBA" id="ARBA00022665"/>
    </source>
</evidence>
<keyword evidence="6" id="KW-0677">Repeat</keyword>
<keyword evidence="8" id="KW-1015">Disulfide bond</keyword>
<comment type="function">
    <text evidence="10">Functions as an androgen transport protein, but may also be involved in receptor mediated processes. Each dimer binds one molecule of steroid. Specific for 5-alpha-dihydrotestosterone, testosterone, and 17-beta-estradiol. Regulates the plasma metabolic clearance rate of steroid hormones by controlling their plasma concentration.</text>
</comment>
<evidence type="ECO:0000256" key="8">
    <source>
        <dbReference type="ARBA" id="ARBA00023157"/>
    </source>
</evidence>
<dbReference type="CTD" id="6462"/>
<gene>
    <name evidence="16 18" type="primary">Shbg</name>
</gene>
<dbReference type="PROSITE" id="PS50025">
    <property type="entry name" value="LAM_G_DOMAIN"/>
    <property type="match status" value="1"/>
</dbReference>
<comment type="caution">
    <text evidence="14">Lacks conserved residue(s) required for the propagation of feature annotation.</text>
</comment>
<evidence type="ECO:0000256" key="13">
    <source>
        <dbReference type="ARBA" id="ARBA00041855"/>
    </source>
</evidence>
<comment type="subcellular location">
    <subcellularLocation>
        <location evidence="1">Secreted</location>
    </subcellularLocation>
</comment>
<dbReference type="FunFam" id="2.60.120.200:FF:000355">
    <property type="entry name" value="Sex hormone-binding globulin"/>
    <property type="match status" value="1"/>
</dbReference>
<dbReference type="GeneID" id="24775"/>
<keyword evidence="7" id="KW-0446">Lipid-binding</keyword>
<evidence type="ECO:0000256" key="9">
    <source>
        <dbReference type="ARBA" id="ARBA00023180"/>
    </source>
</evidence>
<protein>
    <recommendedName>
        <fullName evidence="11">Sex hormone-binding globulin</fullName>
    </recommendedName>
    <alternativeName>
        <fullName evidence="13">Sex steroid-binding protein</fullName>
    </alternativeName>
    <alternativeName>
        <fullName evidence="12">Testis-specific androgen-binding protein</fullName>
    </alternativeName>
</protein>
<dbReference type="InterPro" id="IPR013320">
    <property type="entry name" value="ConA-like_dom_sf"/>
</dbReference>
<evidence type="ECO:0000256" key="2">
    <source>
        <dbReference type="ARBA" id="ARBA00011738"/>
    </source>
</evidence>
<dbReference type="SMR" id="A0A0H2UHJ0"/>
<dbReference type="Gene3D" id="2.60.120.200">
    <property type="match status" value="2"/>
</dbReference>
<reference evidence="16" key="3">
    <citation type="submission" date="2025-09" db="UniProtKB">
        <authorList>
            <consortium name="Ensembl"/>
        </authorList>
    </citation>
    <scope>IDENTIFICATION</scope>
    <source>
        <strain evidence="16">Brown Norway</strain>
    </source>
</reference>
<evidence type="ECO:0000259" key="15">
    <source>
        <dbReference type="PROSITE" id="PS50025"/>
    </source>
</evidence>
<evidence type="ECO:0000313" key="17">
    <source>
        <dbReference type="Proteomes" id="UP000002494"/>
    </source>
</evidence>
<dbReference type="Ensembl" id="ENSRNOT00000015248.6">
    <property type="protein sequence ID" value="ENSRNOP00000015248.3"/>
    <property type="gene ID" value="ENSRNOG00000011357.8"/>
</dbReference>
<dbReference type="RGD" id="3671">
    <property type="gene designation" value="Shbg"/>
</dbReference>
<evidence type="ECO:0000256" key="3">
    <source>
        <dbReference type="ARBA" id="ARBA00022525"/>
    </source>
</evidence>
<organism evidence="16 17">
    <name type="scientific">Rattus norvegicus</name>
    <name type="common">Rat</name>
    <dbReference type="NCBI Taxonomy" id="10116"/>
    <lineage>
        <taxon>Eukaryota</taxon>
        <taxon>Metazoa</taxon>
        <taxon>Chordata</taxon>
        <taxon>Craniata</taxon>
        <taxon>Vertebrata</taxon>
        <taxon>Euteleostomi</taxon>
        <taxon>Mammalia</taxon>
        <taxon>Eutheria</taxon>
        <taxon>Euarchontoglires</taxon>
        <taxon>Glires</taxon>
        <taxon>Rodentia</taxon>
        <taxon>Myomorpha</taxon>
        <taxon>Muroidea</taxon>
        <taxon>Muridae</taxon>
        <taxon>Murinae</taxon>
        <taxon>Rattus</taxon>
    </lineage>
</organism>
<keyword evidence="4" id="KW-0754">Steroid-binding</keyword>
<keyword evidence="3" id="KW-0964">Secreted</keyword>
<dbReference type="PANTHER" id="PTHR24040">
    <property type="entry name" value="LAMININ G-LIKE DOMAIN-CONTAINING PROTEIN"/>
    <property type="match status" value="1"/>
</dbReference>
<dbReference type="GO" id="GO:0005496">
    <property type="term" value="F:steroid binding"/>
    <property type="evidence" value="ECO:0007669"/>
    <property type="project" value="UniProtKB-KW"/>
</dbReference>
<dbReference type="AlphaFoldDB" id="A0A0H2UHJ0"/>
<evidence type="ECO:0000256" key="10">
    <source>
        <dbReference type="ARBA" id="ARBA00037620"/>
    </source>
</evidence>
<evidence type="ECO:0000313" key="16">
    <source>
        <dbReference type="Ensembl" id="ENSRNOP00000015248.3"/>
    </source>
</evidence>
<sequence>MFSIDVLAAGDSSGRTLSLISSAFRGAAWSGYSEPLGGQLLTMEKGEVASLRCRLLLLLLLLTLPPTHQGRTLRHIDPIQSAQDSPAKYLSNGPGQEPVTVLTIDLTKISKPSSSFEFRTWDPEGVIFYGDTNTEDDWFMLGLRDGQLEIQLHNLWARLTVGFGPRLNDGRWHPVELKMNGDSLLLWVDGKEMLCLRQVSASLADHPQLSMRIALGGLLLPTSKLRFPLVPALDGCIRRDIWLGHQAQLSTSARTSLGNCDVDLQPGLFFPPGTHAEFSLQDIPQPHTDPWTFSLELGFKLVDGAGRLLTLGTGTNSSWLTLHLQDQTVVLSSEAEPKLALPLAVGLPLQLKLDVFKVALSQGPKMEVLSTSLLRLASLWRLWSHPQGHLSLGALPGEDSSASFCLSDLWVQGQRLDIDKALSRSQDIWTHSCPQSPSNDTHTSH</sequence>